<dbReference type="EMBL" id="GBXM01050202">
    <property type="protein sequence ID" value="JAH58375.1"/>
    <property type="molecule type" value="Transcribed_RNA"/>
</dbReference>
<name>A0A0E9TZM5_ANGAN</name>
<protein>
    <submittedName>
        <fullName evidence="1">Uncharacterized protein</fullName>
    </submittedName>
</protein>
<evidence type="ECO:0000313" key="1">
    <source>
        <dbReference type="EMBL" id="JAH58375.1"/>
    </source>
</evidence>
<reference evidence="1" key="2">
    <citation type="journal article" date="2015" name="Fish Shellfish Immunol.">
        <title>Early steps in the European eel (Anguilla anguilla)-Vibrio vulnificus interaction in the gills: Role of the RtxA13 toxin.</title>
        <authorList>
            <person name="Callol A."/>
            <person name="Pajuelo D."/>
            <person name="Ebbesson L."/>
            <person name="Teles M."/>
            <person name="MacKenzie S."/>
            <person name="Amaro C."/>
        </authorList>
    </citation>
    <scope>NUCLEOTIDE SEQUENCE</scope>
</reference>
<organism evidence="1">
    <name type="scientific">Anguilla anguilla</name>
    <name type="common">European freshwater eel</name>
    <name type="synonym">Muraena anguilla</name>
    <dbReference type="NCBI Taxonomy" id="7936"/>
    <lineage>
        <taxon>Eukaryota</taxon>
        <taxon>Metazoa</taxon>
        <taxon>Chordata</taxon>
        <taxon>Craniata</taxon>
        <taxon>Vertebrata</taxon>
        <taxon>Euteleostomi</taxon>
        <taxon>Actinopterygii</taxon>
        <taxon>Neopterygii</taxon>
        <taxon>Teleostei</taxon>
        <taxon>Anguilliformes</taxon>
        <taxon>Anguillidae</taxon>
        <taxon>Anguilla</taxon>
    </lineage>
</organism>
<reference evidence="1" key="1">
    <citation type="submission" date="2014-11" db="EMBL/GenBank/DDBJ databases">
        <authorList>
            <person name="Amaro Gonzalez C."/>
        </authorList>
    </citation>
    <scope>NUCLEOTIDE SEQUENCE</scope>
</reference>
<proteinExistence type="predicted"/>
<dbReference type="AlphaFoldDB" id="A0A0E9TZM5"/>
<accession>A0A0E9TZM5</accession>
<sequence length="31" mass="3293">MRNHPSNGFSTPEGRHACKGHTACSAVVLLN</sequence>